<dbReference type="PANTHER" id="PTHR48243">
    <property type="entry name" value="AMINOTRANSFERASE-LIKE PLANT MOBILE DOMAIN-CONTAINING PROTEIN"/>
    <property type="match status" value="1"/>
</dbReference>
<evidence type="ECO:0000313" key="3">
    <source>
        <dbReference type="Proteomes" id="UP001341281"/>
    </source>
</evidence>
<dbReference type="Pfam" id="PF03078">
    <property type="entry name" value="ATHILA"/>
    <property type="match status" value="1"/>
</dbReference>
<sequence length="205" mass="23998">MSISTEESEEFQTSSTHRPILILESQLVPRSQDEAKALRSLKQKTYALTKFFDEDLLVDTGMREEFNEMFQAIGWSDFVEILEGGIILLTKEFLMTLCTDTRRDSTYIWFRLFNTDYELTLRQFSNLFDFSPQCTLGEDLAGFNSAKFWKELVGPDALRKKSITHIRHPTLRFLARWLTMVVFPRHDTRCVTERMLDVSMPCGRK</sequence>
<name>A0AAQ3WJ59_PASNO</name>
<accession>A0AAQ3WJ59</accession>
<dbReference type="EMBL" id="CP144747">
    <property type="protein sequence ID" value="WVZ63741.1"/>
    <property type="molecule type" value="Genomic_DNA"/>
</dbReference>
<proteinExistence type="predicted"/>
<dbReference type="PANTHER" id="PTHR48243:SF1">
    <property type="entry name" value="AMINOTRANSFERASE-LIKE PLANT MOBILE DOMAIN-CONTAINING PROTEIN"/>
    <property type="match status" value="1"/>
</dbReference>
<keyword evidence="3" id="KW-1185">Reference proteome</keyword>
<reference evidence="2 3" key="1">
    <citation type="submission" date="2024-02" db="EMBL/GenBank/DDBJ databases">
        <title>High-quality chromosome-scale genome assembly of Pensacola bahiagrass (Paspalum notatum Flugge var. saurae).</title>
        <authorList>
            <person name="Vega J.M."/>
            <person name="Podio M."/>
            <person name="Orjuela J."/>
            <person name="Siena L.A."/>
            <person name="Pessino S.C."/>
            <person name="Combes M.C."/>
            <person name="Mariac C."/>
            <person name="Albertini E."/>
            <person name="Pupilli F."/>
            <person name="Ortiz J.P.A."/>
            <person name="Leblanc O."/>
        </authorList>
    </citation>
    <scope>NUCLEOTIDE SEQUENCE [LARGE SCALE GENOMIC DNA]</scope>
    <source>
        <strain evidence="2">R1</strain>
        <tissue evidence="2">Leaf</tissue>
    </source>
</reference>
<gene>
    <name evidence="2" type="ORF">U9M48_013349</name>
</gene>
<evidence type="ECO:0000259" key="1">
    <source>
        <dbReference type="Pfam" id="PF03078"/>
    </source>
</evidence>
<dbReference type="Proteomes" id="UP001341281">
    <property type="component" value="Chromosome 03"/>
</dbReference>
<dbReference type="AlphaFoldDB" id="A0AAQ3WJ59"/>
<evidence type="ECO:0000313" key="2">
    <source>
        <dbReference type="EMBL" id="WVZ63741.1"/>
    </source>
</evidence>
<organism evidence="2 3">
    <name type="scientific">Paspalum notatum var. saurae</name>
    <dbReference type="NCBI Taxonomy" id="547442"/>
    <lineage>
        <taxon>Eukaryota</taxon>
        <taxon>Viridiplantae</taxon>
        <taxon>Streptophyta</taxon>
        <taxon>Embryophyta</taxon>
        <taxon>Tracheophyta</taxon>
        <taxon>Spermatophyta</taxon>
        <taxon>Magnoliopsida</taxon>
        <taxon>Liliopsida</taxon>
        <taxon>Poales</taxon>
        <taxon>Poaceae</taxon>
        <taxon>PACMAD clade</taxon>
        <taxon>Panicoideae</taxon>
        <taxon>Andropogonodae</taxon>
        <taxon>Paspaleae</taxon>
        <taxon>Paspalinae</taxon>
        <taxon>Paspalum</taxon>
    </lineage>
</organism>
<dbReference type="InterPro" id="IPR004312">
    <property type="entry name" value="ATHILA_Orf1_C"/>
</dbReference>
<feature type="domain" description="Arabidopsis retrotransposon Orf1 C-terminal" evidence="1">
    <location>
        <begin position="38"/>
        <end position="194"/>
    </location>
</feature>
<protein>
    <recommendedName>
        <fullName evidence="1">Arabidopsis retrotransposon Orf1 C-terminal domain-containing protein</fullName>
    </recommendedName>
</protein>